<dbReference type="EMBL" id="AMWN01000007">
    <property type="protein sequence ID" value="EXJ82018.1"/>
    <property type="molecule type" value="Genomic_DNA"/>
</dbReference>
<sequence length="461" mass="49246">MASSLPSPPSSQSPSLEPKEDSIPVSEKEEDGTLDPPLQETGVKNDTGTEQLSDRLDTLLESYLDMLDTYTRLREQLSQDFSAGFFALAQANRNSILGPGRRYGEEGYDKRMKALKRVHIVQSQSKSKGGGTSSETSTAGEDGRCTGSDANSKEVAQVGYESAGNGGSAERNVYQGSGAEGDTRLQGVYTPPTASVPPTAGQGLSQEQEGADADAGEGADADAERRSRLWHNGQSSSPSSSKHAACGIEHSGAPSVANTLSYNSYSTTSTLTSGREKKDAPSPESTPSSDEKTTVPTTSAQNISTSSTSSESKPSPNTNTNTKQKESKDPVRWYGILVAPALRQCQSHFHTSVSSTIPDLVSTMSALDSLEREIWRLRRELGVHGMYEDPEDVNNNHGDEDITTVMGAPDEEDVRQPRKGHGTSTSTSNTKRSPKTSTRRQSLLSPSAAAPEPRSRVLKLD</sequence>
<dbReference type="InterPro" id="IPR040357">
    <property type="entry name" value="Vma22/CCDC115"/>
</dbReference>
<dbReference type="Proteomes" id="UP000019484">
    <property type="component" value="Unassembled WGS sequence"/>
</dbReference>
<dbReference type="PANTHER" id="PTHR31996:SF2">
    <property type="entry name" value="COILED-COIL DOMAIN-CONTAINING PROTEIN 115"/>
    <property type="match status" value="1"/>
</dbReference>
<dbReference type="HOGENOM" id="CLU_057721_3_0_1"/>
<feature type="compositionally biased region" description="Polar residues" evidence="2">
    <location>
        <begin position="42"/>
        <end position="51"/>
    </location>
</feature>
<dbReference type="PANTHER" id="PTHR31996">
    <property type="entry name" value="COILED-COIL DOMAIN-CONTAINING PROTEIN 115"/>
    <property type="match status" value="1"/>
</dbReference>
<feature type="compositionally biased region" description="Low complexity" evidence="2">
    <location>
        <begin position="122"/>
        <end position="140"/>
    </location>
</feature>
<feature type="compositionally biased region" description="Low complexity" evidence="2">
    <location>
        <begin position="297"/>
        <end position="322"/>
    </location>
</feature>
<feature type="region of interest" description="Disordered" evidence="2">
    <location>
        <begin position="388"/>
        <end position="461"/>
    </location>
</feature>
<organism evidence="3 4">
    <name type="scientific">Capronia coronata CBS 617.96</name>
    <dbReference type="NCBI Taxonomy" id="1182541"/>
    <lineage>
        <taxon>Eukaryota</taxon>
        <taxon>Fungi</taxon>
        <taxon>Dikarya</taxon>
        <taxon>Ascomycota</taxon>
        <taxon>Pezizomycotina</taxon>
        <taxon>Eurotiomycetes</taxon>
        <taxon>Chaetothyriomycetidae</taxon>
        <taxon>Chaetothyriales</taxon>
        <taxon>Herpotrichiellaceae</taxon>
        <taxon>Capronia</taxon>
    </lineage>
</organism>
<dbReference type="STRING" id="1182541.W9XP81"/>
<dbReference type="GeneID" id="19162938"/>
<evidence type="ECO:0000313" key="3">
    <source>
        <dbReference type="EMBL" id="EXJ82018.1"/>
    </source>
</evidence>
<evidence type="ECO:0000313" key="4">
    <source>
        <dbReference type="Proteomes" id="UP000019484"/>
    </source>
</evidence>
<feature type="compositionally biased region" description="Pro residues" evidence="2">
    <location>
        <begin position="1"/>
        <end position="11"/>
    </location>
</feature>
<evidence type="ECO:0000256" key="1">
    <source>
        <dbReference type="ARBA" id="ARBA00093634"/>
    </source>
</evidence>
<comment type="caution">
    <text evidence="3">The sequence shown here is derived from an EMBL/GenBank/DDBJ whole genome shotgun (WGS) entry which is preliminary data.</text>
</comment>
<dbReference type="eggNOG" id="ENOG502S6WS">
    <property type="taxonomic scope" value="Eukaryota"/>
</dbReference>
<accession>W9XP81</accession>
<dbReference type="OrthoDB" id="408631at2759"/>
<dbReference type="GO" id="GO:0070072">
    <property type="term" value="P:vacuolar proton-transporting V-type ATPase complex assembly"/>
    <property type="evidence" value="ECO:0007669"/>
    <property type="project" value="InterPro"/>
</dbReference>
<protein>
    <recommendedName>
        <fullName evidence="1">Vacuolar ATPase assembly protein VMA22</fullName>
    </recommendedName>
</protein>
<dbReference type="Pfam" id="PF21730">
    <property type="entry name" value="Vma22_CCDC115"/>
    <property type="match status" value="2"/>
</dbReference>
<feature type="compositionally biased region" description="Acidic residues" evidence="2">
    <location>
        <begin position="209"/>
        <end position="221"/>
    </location>
</feature>
<dbReference type="GO" id="GO:1990871">
    <property type="term" value="C:Vma12-Vma22 assembly complex"/>
    <property type="evidence" value="ECO:0007669"/>
    <property type="project" value="TreeGrafter"/>
</dbReference>
<dbReference type="RefSeq" id="XP_007727139.1">
    <property type="nucleotide sequence ID" value="XM_007728949.1"/>
</dbReference>
<evidence type="ECO:0000256" key="2">
    <source>
        <dbReference type="SAM" id="MobiDB-lite"/>
    </source>
</evidence>
<gene>
    <name evidence="3" type="ORF">A1O1_08086</name>
</gene>
<name>W9XP81_9EURO</name>
<feature type="compositionally biased region" description="Polar residues" evidence="2">
    <location>
        <begin position="422"/>
        <end position="431"/>
    </location>
</feature>
<dbReference type="AlphaFoldDB" id="W9XP81"/>
<keyword evidence="4" id="KW-1185">Reference proteome</keyword>
<feature type="region of interest" description="Disordered" evidence="2">
    <location>
        <begin position="121"/>
        <end position="328"/>
    </location>
</feature>
<feature type="region of interest" description="Disordered" evidence="2">
    <location>
        <begin position="1"/>
        <end position="52"/>
    </location>
</feature>
<feature type="compositionally biased region" description="Low complexity" evidence="2">
    <location>
        <begin position="258"/>
        <end position="273"/>
    </location>
</feature>
<proteinExistence type="predicted"/>
<dbReference type="GO" id="GO:0051082">
    <property type="term" value="F:unfolded protein binding"/>
    <property type="evidence" value="ECO:0007669"/>
    <property type="project" value="TreeGrafter"/>
</dbReference>
<reference evidence="3 4" key="1">
    <citation type="submission" date="2013-03" db="EMBL/GenBank/DDBJ databases">
        <title>The Genome Sequence of Capronia coronata CBS 617.96.</title>
        <authorList>
            <consortium name="The Broad Institute Genomics Platform"/>
            <person name="Cuomo C."/>
            <person name="de Hoog S."/>
            <person name="Gorbushina A."/>
            <person name="Walker B."/>
            <person name="Young S.K."/>
            <person name="Zeng Q."/>
            <person name="Gargeya S."/>
            <person name="Fitzgerald M."/>
            <person name="Haas B."/>
            <person name="Abouelleil A."/>
            <person name="Allen A.W."/>
            <person name="Alvarado L."/>
            <person name="Arachchi H.M."/>
            <person name="Berlin A.M."/>
            <person name="Chapman S.B."/>
            <person name="Gainer-Dewar J."/>
            <person name="Goldberg J."/>
            <person name="Griggs A."/>
            <person name="Gujja S."/>
            <person name="Hansen M."/>
            <person name="Howarth C."/>
            <person name="Imamovic A."/>
            <person name="Ireland A."/>
            <person name="Larimer J."/>
            <person name="McCowan C."/>
            <person name="Murphy C."/>
            <person name="Pearson M."/>
            <person name="Poon T.W."/>
            <person name="Priest M."/>
            <person name="Roberts A."/>
            <person name="Saif S."/>
            <person name="Shea T."/>
            <person name="Sisk P."/>
            <person name="Sykes S."/>
            <person name="Wortman J."/>
            <person name="Nusbaum C."/>
            <person name="Birren B."/>
        </authorList>
    </citation>
    <scope>NUCLEOTIDE SEQUENCE [LARGE SCALE GENOMIC DNA]</scope>
    <source>
        <strain evidence="3 4">CBS 617.96</strain>
    </source>
</reference>